<organism evidence="6 7">
    <name type="scientific">Ricinus communis</name>
    <name type="common">Castor bean</name>
    <dbReference type="NCBI Taxonomy" id="3988"/>
    <lineage>
        <taxon>Eukaryota</taxon>
        <taxon>Viridiplantae</taxon>
        <taxon>Streptophyta</taxon>
        <taxon>Embryophyta</taxon>
        <taxon>Tracheophyta</taxon>
        <taxon>Spermatophyta</taxon>
        <taxon>Magnoliopsida</taxon>
        <taxon>eudicotyledons</taxon>
        <taxon>Gunneridae</taxon>
        <taxon>Pentapetalae</taxon>
        <taxon>rosids</taxon>
        <taxon>fabids</taxon>
        <taxon>Malpighiales</taxon>
        <taxon>Euphorbiaceae</taxon>
        <taxon>Acalyphoideae</taxon>
        <taxon>Acalypheae</taxon>
        <taxon>Ricinus</taxon>
    </lineage>
</organism>
<dbReference type="EMBL" id="EQ973914">
    <property type="protein sequence ID" value="EEF39075.1"/>
    <property type="molecule type" value="Genomic_DNA"/>
</dbReference>
<evidence type="ECO:0000256" key="3">
    <source>
        <dbReference type="RuleBase" id="RU000628"/>
    </source>
</evidence>
<dbReference type="InterPro" id="IPR016140">
    <property type="entry name" value="Bifunc_inhib/LTP/seed_store"/>
</dbReference>
<feature type="domain" description="Bifunctional inhibitor/plant lipid transfer protein/seed storage helical" evidence="5">
    <location>
        <begin position="34"/>
        <end position="119"/>
    </location>
</feature>
<dbReference type="OrthoDB" id="1862539at2759"/>
<dbReference type="STRING" id="3988.B9SBJ0"/>
<dbReference type="InterPro" id="IPR036312">
    <property type="entry name" value="Bifun_inhib/LTP/seed_sf"/>
</dbReference>
<evidence type="ECO:0000256" key="2">
    <source>
        <dbReference type="ARBA" id="ARBA00023157"/>
    </source>
</evidence>
<dbReference type="InterPro" id="IPR000528">
    <property type="entry name" value="Plant_nsLTP"/>
</dbReference>
<keyword evidence="7" id="KW-1185">Reference proteome</keyword>
<sequence length="123" mass="13241">MSGAAAATRLFAFLNLLLLLSKAALPYPVSAVPCSDVVTKVIPCLDYVAGKSNDPSKPCCGGVKQLWDLTKTKPDKQAVCECLKKQLSPIKYDPNRIAQLPKKCGLSFTLPPITPKYDCTTVV</sequence>
<evidence type="ECO:0000259" key="5">
    <source>
        <dbReference type="SMART" id="SM00499"/>
    </source>
</evidence>
<dbReference type="KEGG" id="rcu:8263535"/>
<dbReference type="Pfam" id="PF00234">
    <property type="entry name" value="Tryp_alpha_amyl"/>
    <property type="match status" value="1"/>
</dbReference>
<keyword evidence="4" id="KW-0732">Signal</keyword>
<comment type="function">
    <text evidence="3">Plant non-specific lipid-transfer proteins transfer phospholipids as well as galactolipids across membranes. May play a role in wax or cutin deposition in the cell walls of expanding epidermal cells and certain secretory tissues.</text>
</comment>
<evidence type="ECO:0000313" key="7">
    <source>
        <dbReference type="Proteomes" id="UP000008311"/>
    </source>
</evidence>
<accession>B9SBJ0</accession>
<dbReference type="AlphaFoldDB" id="B9SBJ0"/>
<proteinExistence type="inferred from homology"/>
<dbReference type="Proteomes" id="UP000008311">
    <property type="component" value="Unassembled WGS sequence"/>
</dbReference>
<dbReference type="GO" id="GO:0008289">
    <property type="term" value="F:lipid binding"/>
    <property type="evidence" value="ECO:0007669"/>
    <property type="project" value="UniProtKB-KW"/>
</dbReference>
<comment type="similarity">
    <text evidence="1 3">Belongs to the plant LTP family.</text>
</comment>
<keyword evidence="3" id="KW-0446">Lipid-binding</keyword>
<evidence type="ECO:0000256" key="4">
    <source>
        <dbReference type="SAM" id="SignalP"/>
    </source>
</evidence>
<dbReference type="eggNOG" id="ENOG502S7TU">
    <property type="taxonomic scope" value="Eukaryota"/>
</dbReference>
<dbReference type="GO" id="GO:0006869">
    <property type="term" value="P:lipid transport"/>
    <property type="evidence" value="ECO:0007669"/>
    <property type="project" value="InterPro"/>
</dbReference>
<evidence type="ECO:0000256" key="1">
    <source>
        <dbReference type="ARBA" id="ARBA00009748"/>
    </source>
</evidence>
<dbReference type="CDD" id="cd01960">
    <property type="entry name" value="nsLTP1"/>
    <property type="match status" value="1"/>
</dbReference>
<gene>
    <name evidence="6" type="ORF">RCOM_0718610</name>
</gene>
<feature type="signal peptide" evidence="4">
    <location>
        <begin position="1"/>
        <end position="31"/>
    </location>
</feature>
<dbReference type="InParanoid" id="B9SBJ0"/>
<dbReference type="Gene3D" id="1.10.110.10">
    <property type="entry name" value="Plant lipid-transfer and hydrophobic proteins"/>
    <property type="match status" value="1"/>
</dbReference>
<feature type="chain" id="PRO_5002891307" description="Non-specific lipid-transfer protein" evidence="4">
    <location>
        <begin position="32"/>
        <end position="123"/>
    </location>
</feature>
<dbReference type="OMA" id="ICECLVN"/>
<evidence type="ECO:0000313" key="6">
    <source>
        <dbReference type="EMBL" id="EEF39075.1"/>
    </source>
</evidence>
<dbReference type="SMART" id="SM00499">
    <property type="entry name" value="AAI"/>
    <property type="match status" value="1"/>
</dbReference>
<reference evidence="7" key="1">
    <citation type="journal article" date="2010" name="Nat. Biotechnol.">
        <title>Draft genome sequence of the oilseed species Ricinus communis.</title>
        <authorList>
            <person name="Chan A.P."/>
            <person name="Crabtree J."/>
            <person name="Zhao Q."/>
            <person name="Lorenzi H."/>
            <person name="Orvis J."/>
            <person name="Puiu D."/>
            <person name="Melake-Berhan A."/>
            <person name="Jones K.M."/>
            <person name="Redman J."/>
            <person name="Chen G."/>
            <person name="Cahoon E.B."/>
            <person name="Gedil M."/>
            <person name="Stanke M."/>
            <person name="Haas B.J."/>
            <person name="Wortman J.R."/>
            <person name="Fraser-Liggett C.M."/>
            <person name="Ravel J."/>
            <person name="Rabinowicz P.D."/>
        </authorList>
    </citation>
    <scope>NUCLEOTIDE SEQUENCE [LARGE SCALE GENOMIC DNA]</scope>
    <source>
        <strain evidence="7">cv. Hale</strain>
    </source>
</reference>
<protein>
    <recommendedName>
        <fullName evidence="3">Non-specific lipid-transfer protein</fullName>
    </recommendedName>
</protein>
<dbReference type="SUPFAM" id="SSF47699">
    <property type="entry name" value="Bifunctional inhibitor/lipid-transfer protein/seed storage 2S albumin"/>
    <property type="match status" value="1"/>
</dbReference>
<dbReference type="PANTHER" id="PTHR33076">
    <property type="entry name" value="NON-SPECIFIC LIPID-TRANSFER PROTEIN 2-RELATED"/>
    <property type="match status" value="1"/>
</dbReference>
<keyword evidence="3" id="KW-0813">Transport</keyword>
<keyword evidence="2" id="KW-1015">Disulfide bond</keyword>
<dbReference type="PRINTS" id="PR00382">
    <property type="entry name" value="LIPIDTRNSFER"/>
</dbReference>
<name>B9SBJ0_RICCO</name>